<name>A0A0W0XWE4_9GAMM</name>
<accession>A0A0W0XWE4</accession>
<dbReference type="Proteomes" id="UP000054608">
    <property type="component" value="Unassembled WGS sequence"/>
</dbReference>
<reference evidence="1 2" key="1">
    <citation type="submission" date="2015-11" db="EMBL/GenBank/DDBJ databases">
        <title>Genomic analysis of 38 Legionella species identifies large and diverse effector repertoires.</title>
        <authorList>
            <person name="Burstein D."/>
            <person name="Amaro F."/>
            <person name="Zusman T."/>
            <person name="Lifshitz Z."/>
            <person name="Cohen O."/>
            <person name="Gilbert J.A."/>
            <person name="Pupko T."/>
            <person name="Shuman H.A."/>
            <person name="Segal G."/>
        </authorList>
    </citation>
    <scope>NUCLEOTIDE SEQUENCE [LARGE SCALE GENOMIC DNA]</scope>
    <source>
        <strain evidence="1 2">WA-270A-C2</strain>
    </source>
</reference>
<dbReference type="STRING" id="458.Lrub_1257"/>
<keyword evidence="2" id="KW-1185">Reference proteome</keyword>
<dbReference type="PATRIC" id="fig|458.5.peg.1299"/>
<dbReference type="EMBL" id="LNYT01000007">
    <property type="protein sequence ID" value="KTD48906.1"/>
    <property type="molecule type" value="Genomic_DNA"/>
</dbReference>
<gene>
    <name evidence="1" type="ORF">Lrub_1257</name>
</gene>
<evidence type="ECO:0000313" key="1">
    <source>
        <dbReference type="EMBL" id="KTD48906.1"/>
    </source>
</evidence>
<sequence length="256" mass="29284">MPLTRLKFVELCAEAIAATREKVTPGNQLSGYLKFHKENKNYYVDDVLRPGKREIPSDDPVQIHDLIEHTGLGYCHELAQHLIVELGWRIEQAGGVAKISLVQSVKADHVYLEVRIYLAKERMLSMWEVDAWEPRIIDISKRPDGTVKNKEALAYGYRVKLHHSFFSDTIDYTKKFTFTKIPSAKEGAPEGSCTPKHQVLEKHKDIYSDFSLQEAIEDKKVPLPGKVHYLQQISLWQKAPSEQAPSATHHKKMRLA</sequence>
<dbReference type="OrthoDB" id="5650359at2"/>
<dbReference type="RefSeq" id="WP_058531334.1">
    <property type="nucleotide sequence ID" value="NZ_CAAAIN010000001.1"/>
</dbReference>
<comment type="caution">
    <text evidence="1">The sequence shown here is derived from an EMBL/GenBank/DDBJ whole genome shotgun (WGS) entry which is preliminary data.</text>
</comment>
<organism evidence="1 2">
    <name type="scientific">Legionella rubrilucens</name>
    <dbReference type="NCBI Taxonomy" id="458"/>
    <lineage>
        <taxon>Bacteria</taxon>
        <taxon>Pseudomonadati</taxon>
        <taxon>Pseudomonadota</taxon>
        <taxon>Gammaproteobacteria</taxon>
        <taxon>Legionellales</taxon>
        <taxon>Legionellaceae</taxon>
        <taxon>Legionella</taxon>
    </lineage>
</organism>
<evidence type="ECO:0000313" key="2">
    <source>
        <dbReference type="Proteomes" id="UP000054608"/>
    </source>
</evidence>
<dbReference type="AlphaFoldDB" id="A0A0W0XWE4"/>
<proteinExistence type="predicted"/>
<protein>
    <submittedName>
        <fullName evidence="1">Uncharacterized protein</fullName>
    </submittedName>
</protein>